<feature type="domain" description="Immunity MXAN-0049 protein" evidence="1">
    <location>
        <begin position="61"/>
        <end position="190"/>
    </location>
</feature>
<reference evidence="2" key="1">
    <citation type="submission" date="2018-06" db="EMBL/GenBank/DDBJ databases">
        <authorList>
            <person name="Zhirakovskaya E."/>
        </authorList>
    </citation>
    <scope>NUCLEOTIDE SEQUENCE</scope>
</reference>
<evidence type="ECO:0000313" key="2">
    <source>
        <dbReference type="EMBL" id="VAW86808.1"/>
    </source>
</evidence>
<dbReference type="InterPro" id="IPR012433">
    <property type="entry name" value="Imm11"/>
</dbReference>
<name>A0A3B0Z0P4_9ZZZZ</name>
<proteinExistence type="predicted"/>
<dbReference type="AlphaFoldDB" id="A0A3B0Z0P4"/>
<accession>A0A3B0Z0P4</accession>
<dbReference type="Pfam" id="PF07791">
    <property type="entry name" value="Imm11"/>
    <property type="match status" value="1"/>
</dbReference>
<dbReference type="EMBL" id="UOFO01000101">
    <property type="protein sequence ID" value="VAW86808.1"/>
    <property type="molecule type" value="Genomic_DNA"/>
</dbReference>
<sequence length="198" mass="22521">MTYWVLFPEMLDDSAVLSAIPDGGPEDYQYNEGEPLLPNYPSLDQAIMVFDSIHYPDQSKLYDIVPALDAVLVINNKVKNVLNNMNVDNIEYLPIRLWDHQKSPVSDDYYILNPLGSVDFIDMEKSECAMSALNKGQINDIDDLVINMNKVPKEAKLFRATTMMRQVFIHDDLRIALGNEGIQGYKLIEAEGWDGLDF</sequence>
<organism evidence="2">
    <name type="scientific">hydrothermal vent metagenome</name>
    <dbReference type="NCBI Taxonomy" id="652676"/>
    <lineage>
        <taxon>unclassified sequences</taxon>
        <taxon>metagenomes</taxon>
        <taxon>ecological metagenomes</taxon>
    </lineage>
</organism>
<evidence type="ECO:0000259" key="1">
    <source>
        <dbReference type="Pfam" id="PF07791"/>
    </source>
</evidence>
<gene>
    <name evidence="2" type="ORF">MNBD_GAMMA16-169</name>
</gene>
<protein>
    <recommendedName>
        <fullName evidence="1">Immunity MXAN-0049 protein domain-containing protein</fullName>
    </recommendedName>
</protein>